<dbReference type="Pfam" id="PF07690">
    <property type="entry name" value="MFS_1"/>
    <property type="match status" value="2"/>
</dbReference>
<evidence type="ECO:0000313" key="8">
    <source>
        <dbReference type="EMBL" id="KAL3426088.1"/>
    </source>
</evidence>
<feature type="domain" description="Major facilitator superfamily (MFS) profile" evidence="7">
    <location>
        <begin position="69"/>
        <end position="527"/>
    </location>
</feature>
<organism evidence="8 9">
    <name type="scientific">Phlyctema vagabunda</name>
    <dbReference type="NCBI Taxonomy" id="108571"/>
    <lineage>
        <taxon>Eukaryota</taxon>
        <taxon>Fungi</taxon>
        <taxon>Dikarya</taxon>
        <taxon>Ascomycota</taxon>
        <taxon>Pezizomycotina</taxon>
        <taxon>Leotiomycetes</taxon>
        <taxon>Helotiales</taxon>
        <taxon>Dermateaceae</taxon>
        <taxon>Phlyctema</taxon>
    </lineage>
</organism>
<gene>
    <name evidence="8" type="ORF">PVAG01_02879</name>
</gene>
<comment type="subcellular location">
    <subcellularLocation>
        <location evidence="1">Membrane</location>
        <topology evidence="1">Multi-pass membrane protein</topology>
    </subcellularLocation>
</comment>
<dbReference type="PANTHER" id="PTHR23511:SF5">
    <property type="entry name" value="MAJOR FACILITATOR-TYPE TRANSPORTER HXNZ-RELATED"/>
    <property type="match status" value="1"/>
</dbReference>
<evidence type="ECO:0000256" key="5">
    <source>
        <dbReference type="ARBA" id="ARBA00023136"/>
    </source>
</evidence>
<feature type="transmembrane region" description="Helical" evidence="6">
    <location>
        <begin position="417"/>
        <end position="436"/>
    </location>
</feature>
<dbReference type="SUPFAM" id="SSF103473">
    <property type="entry name" value="MFS general substrate transporter"/>
    <property type="match status" value="1"/>
</dbReference>
<keyword evidence="2" id="KW-0813">Transport</keyword>
<evidence type="ECO:0000256" key="6">
    <source>
        <dbReference type="SAM" id="Phobius"/>
    </source>
</evidence>
<evidence type="ECO:0000259" key="7">
    <source>
        <dbReference type="PROSITE" id="PS50850"/>
    </source>
</evidence>
<evidence type="ECO:0000256" key="4">
    <source>
        <dbReference type="ARBA" id="ARBA00022989"/>
    </source>
</evidence>
<proteinExistence type="predicted"/>
<feature type="transmembrane region" description="Helical" evidence="6">
    <location>
        <begin position="144"/>
        <end position="169"/>
    </location>
</feature>
<reference evidence="8 9" key="1">
    <citation type="submission" date="2024-06" db="EMBL/GenBank/DDBJ databases">
        <title>Complete genome of Phlyctema vagabunda strain 19-DSS-EL-015.</title>
        <authorList>
            <person name="Fiorenzani C."/>
        </authorList>
    </citation>
    <scope>NUCLEOTIDE SEQUENCE [LARGE SCALE GENOMIC DNA]</scope>
    <source>
        <strain evidence="8 9">19-DSS-EL-015</strain>
    </source>
</reference>
<dbReference type="PANTHER" id="PTHR23511">
    <property type="entry name" value="SYNAPTIC VESICLE GLYCOPROTEIN 2"/>
    <property type="match status" value="1"/>
</dbReference>
<dbReference type="Gene3D" id="1.20.1250.20">
    <property type="entry name" value="MFS general substrate transporter like domains"/>
    <property type="match status" value="1"/>
</dbReference>
<keyword evidence="9" id="KW-1185">Reference proteome</keyword>
<feature type="transmembrane region" description="Helical" evidence="6">
    <location>
        <begin position="442"/>
        <end position="463"/>
    </location>
</feature>
<evidence type="ECO:0000256" key="1">
    <source>
        <dbReference type="ARBA" id="ARBA00004141"/>
    </source>
</evidence>
<feature type="transmembrane region" description="Helical" evidence="6">
    <location>
        <begin position="101"/>
        <end position="124"/>
    </location>
</feature>
<dbReference type="InterPro" id="IPR020846">
    <property type="entry name" value="MFS_dom"/>
</dbReference>
<keyword evidence="3 6" id="KW-0812">Transmembrane</keyword>
<keyword evidence="5 6" id="KW-0472">Membrane</keyword>
<sequence>MSSSEKKNTEDISPVQRTESYGEGFTLKLDDKENRDFYGSSISDSYRLKSELVSKCFEEIGMGRYQWELFVVTGFGWITDNFWSQGIGAIQPSIRLEFSDITMVGFSSIAYYCGLIVGASFWGISADFIGRKPAFNATLLIGGIFGAAVAGLSNFVGFCVLWAIIGTAAGGNVPVDSMIFLEFVPGSHQYLLTALSAWWNLGQVIVSLVAWVFLANFSCPTGSTYETCKRADNMGWRYTMITLGCLALAFAIIRIFVFKMPESPRYLLSKGRDAEAVESVNYVARRNGKPEPLSIAMFQAIDSQLGLAVNLDEGREGMSHVEIIKENLKDFKSANYKDLFATKKLARHTTIIWLIWLTIGIAYPLYFNFLPTYLAQKFTSQSSLYLTYRDYCITSSVGVVGPIAASFAVNTRMGRRWMMALSAIVTGVFLFAYTGAKTPTASLAFSCVTGLLGNFEYAVMYAFTPESFPGPHRGTGTGTAATLLRLGGLCASLIGTYTNFSVVPIYVSAALWVVVGTVAFGLPFETHGHAAI</sequence>
<dbReference type="Proteomes" id="UP001629113">
    <property type="component" value="Unassembled WGS sequence"/>
</dbReference>
<feature type="transmembrane region" description="Helical" evidence="6">
    <location>
        <begin position="235"/>
        <end position="257"/>
    </location>
</feature>
<accession>A0ABR4PRX4</accession>
<comment type="caution">
    <text evidence="8">The sequence shown here is derived from an EMBL/GenBank/DDBJ whole genome shotgun (WGS) entry which is preliminary data.</text>
</comment>
<dbReference type="EMBL" id="JBFCZG010000002">
    <property type="protein sequence ID" value="KAL3426088.1"/>
    <property type="molecule type" value="Genomic_DNA"/>
</dbReference>
<feature type="transmembrane region" description="Helical" evidence="6">
    <location>
        <begin position="351"/>
        <end position="371"/>
    </location>
</feature>
<evidence type="ECO:0000313" key="9">
    <source>
        <dbReference type="Proteomes" id="UP001629113"/>
    </source>
</evidence>
<dbReference type="InterPro" id="IPR011701">
    <property type="entry name" value="MFS"/>
</dbReference>
<protein>
    <submittedName>
        <fullName evidence="8">Membrane transporter</fullName>
    </submittedName>
</protein>
<evidence type="ECO:0000256" key="3">
    <source>
        <dbReference type="ARBA" id="ARBA00022692"/>
    </source>
</evidence>
<feature type="transmembrane region" description="Helical" evidence="6">
    <location>
        <begin position="475"/>
        <end position="497"/>
    </location>
</feature>
<dbReference type="CDD" id="cd17316">
    <property type="entry name" value="MFS_SV2_like"/>
    <property type="match status" value="1"/>
</dbReference>
<dbReference type="InterPro" id="IPR036259">
    <property type="entry name" value="MFS_trans_sf"/>
</dbReference>
<name>A0ABR4PRX4_9HELO</name>
<feature type="transmembrane region" description="Helical" evidence="6">
    <location>
        <begin position="391"/>
        <end position="410"/>
    </location>
</feature>
<feature type="transmembrane region" description="Helical" evidence="6">
    <location>
        <begin position="503"/>
        <end position="524"/>
    </location>
</feature>
<dbReference type="PROSITE" id="PS50850">
    <property type="entry name" value="MFS"/>
    <property type="match status" value="1"/>
</dbReference>
<keyword evidence="4 6" id="KW-1133">Transmembrane helix</keyword>
<evidence type="ECO:0000256" key="2">
    <source>
        <dbReference type="ARBA" id="ARBA00022448"/>
    </source>
</evidence>
<feature type="transmembrane region" description="Helical" evidence="6">
    <location>
        <begin position="190"/>
        <end position="215"/>
    </location>
</feature>